<comment type="caution">
    <text evidence="3">The sequence shown here is derived from an EMBL/GenBank/DDBJ whole genome shotgun (WGS) entry which is preliminary data.</text>
</comment>
<dbReference type="Proteomes" id="UP001148932">
    <property type="component" value="Unassembled WGS sequence"/>
</dbReference>
<protein>
    <submittedName>
        <fullName evidence="3">Hydantoinase B/oxoprolinase family protein</fullName>
    </submittedName>
</protein>
<dbReference type="Pfam" id="PF02538">
    <property type="entry name" value="Hydantoinase_B"/>
    <property type="match status" value="1"/>
</dbReference>
<gene>
    <name evidence="3" type="ORF">OIN59_17460</name>
</gene>
<dbReference type="RefSeq" id="WP_274112339.1">
    <property type="nucleotide sequence ID" value="NZ_JAPCKI010000011.1"/>
</dbReference>
<feature type="region of interest" description="Disordered" evidence="1">
    <location>
        <begin position="480"/>
        <end position="500"/>
    </location>
</feature>
<evidence type="ECO:0000256" key="1">
    <source>
        <dbReference type="SAM" id="MobiDB-lite"/>
    </source>
</evidence>
<organism evidence="3 4">
    <name type="scientific">Acidovorax benzenivorans</name>
    <dbReference type="NCBI Taxonomy" id="2987520"/>
    <lineage>
        <taxon>Bacteria</taxon>
        <taxon>Pseudomonadati</taxon>
        <taxon>Pseudomonadota</taxon>
        <taxon>Betaproteobacteria</taxon>
        <taxon>Burkholderiales</taxon>
        <taxon>Comamonadaceae</taxon>
        <taxon>Acidovorax</taxon>
    </lineage>
</organism>
<dbReference type="PANTHER" id="PTHR11365">
    <property type="entry name" value="5-OXOPROLINASE RELATED"/>
    <property type="match status" value="1"/>
</dbReference>
<keyword evidence="4" id="KW-1185">Reference proteome</keyword>
<evidence type="ECO:0000313" key="4">
    <source>
        <dbReference type="Proteomes" id="UP001148932"/>
    </source>
</evidence>
<evidence type="ECO:0000313" key="3">
    <source>
        <dbReference type="EMBL" id="MDD2179228.1"/>
    </source>
</evidence>
<dbReference type="EMBL" id="JAPCKI010000011">
    <property type="protein sequence ID" value="MDD2179228.1"/>
    <property type="molecule type" value="Genomic_DNA"/>
</dbReference>
<accession>A0ABT5S264</accession>
<feature type="domain" description="Hydantoinase B/oxoprolinase" evidence="2">
    <location>
        <begin position="19"/>
        <end position="545"/>
    </location>
</feature>
<proteinExistence type="predicted"/>
<dbReference type="PANTHER" id="PTHR11365:SF23">
    <property type="entry name" value="HYPOTHETICAL 5-OXOPROLINASE (EUROFUNG)-RELATED"/>
    <property type="match status" value="1"/>
</dbReference>
<reference evidence="3" key="1">
    <citation type="submission" date="2022-10" db="EMBL/GenBank/DDBJ databases">
        <title>Description of microaerobic benzene degrading bacteria.</title>
        <authorList>
            <person name="Bedics A."/>
            <person name="Tancsics A."/>
            <person name="Banerjee S."/>
        </authorList>
    </citation>
    <scope>NUCLEOTIDE SEQUENCE</scope>
    <source>
        <strain evidence="3">D2M1</strain>
    </source>
</reference>
<dbReference type="InterPro" id="IPR003692">
    <property type="entry name" value="Hydantoinase_B"/>
</dbReference>
<sequence>MRIDTTHANPASAGTRHFDPVAVEVFTNRLLAITESMASNMMRASFSTQIKERRDFSVGMFDHRGRLVAQGTHIPVHLGSLLGAVEGVLARYQTSDIREGDVYVCNDPYAAGGTHLPDISIITPVFVEGDLVAFAANIGHHSDIGGATPGSISARAASIHEEGLRIPVIRVARAHEVDDDVIALIALNSRLSQERSLDLRVQIATNAKGAAAAIALIQRMGGAAAFRQAVDDVLTYTARRIEHRIAALAPGRHTFTTWMDDDGTGEGARVPLTATIFKEGSNLVVDFEGSGVQSRGALNVAESALRATVYYCVKTMLDPELLANSGLSEAIVIRAPEGSIVNPRSPAACGARTITCQRLAGSIIGAFRTLVPRERLIASGCDTMPSISFSGPHPARGNLFLFGETLGGGGGARDDADGMDGIHVHITNSRNLPTEVLENEFPLRVEHYGLIADSGGSGRQRGGLGIVREVRALQDGTVYSARSDSHHQGAAGAEGGGEGGRGRIVLNAGEGEREQVLSSKVTRLVLARGETVRIETPGGAGFGSPSERALEALAADLRDGLVSVQAAQHDYGAERTQAALDLAQHRSAPAA</sequence>
<dbReference type="InterPro" id="IPR045079">
    <property type="entry name" value="Oxoprolinase-like"/>
</dbReference>
<evidence type="ECO:0000259" key="2">
    <source>
        <dbReference type="Pfam" id="PF02538"/>
    </source>
</evidence>
<name>A0ABT5S264_9BURK</name>